<feature type="compositionally biased region" description="Acidic residues" evidence="2">
    <location>
        <begin position="62"/>
        <end position="72"/>
    </location>
</feature>
<sequence>MAPKKNNHQVASCHGMKTRAISRREKESSSSGSSSSGSSPSSSPEPVPKKVGRGSKRKMSESEESEYSSDDESPAKKTKVTRKPNPAAFDIDQDSEEESEEDSESDSEDGPTDYSDSNPEDDSKDEHEREPEENKTLVPVRGNSGPDLPPRGSPVPTLHVRSDGFWPAIRDVFMRALEDKSIKVDIPCIICGDETIVWGQFHWDSHQPHRDVRKTEVPAILWCGHIVGDECLARWKRARERAGEPHNCPVCRQSLECSTCAAPLVGWGLSPDCLVMTKETLHENPDQTRECNWCRAEVVLGEDVRHRGRHLARPRNPDTVRRLRQWFSIVRNRAEVEVRTGKHKNVDPALVPELILKEVFAEMKKELADLEVDVREDVDQTMLEIETLLNIMTPWTHVDYSQGADEEEEEEEEEVEGEQWDDELGVVFPPGREPIVYI</sequence>
<accession>A0A4U6XCN8</accession>
<dbReference type="Proteomes" id="UP000310108">
    <property type="component" value="Unassembled WGS sequence"/>
</dbReference>
<evidence type="ECO:0000259" key="3">
    <source>
        <dbReference type="PROSITE" id="PS50089"/>
    </source>
</evidence>
<dbReference type="GO" id="GO:0008270">
    <property type="term" value="F:zinc ion binding"/>
    <property type="evidence" value="ECO:0007669"/>
    <property type="project" value="UniProtKB-KW"/>
</dbReference>
<feature type="compositionally biased region" description="Acidic residues" evidence="2">
    <location>
        <begin position="404"/>
        <end position="424"/>
    </location>
</feature>
<proteinExistence type="predicted"/>
<feature type="compositionally biased region" description="Low complexity" evidence="2">
    <location>
        <begin position="29"/>
        <end position="44"/>
    </location>
</feature>
<name>A0A4U6XCN8_9PEZI</name>
<dbReference type="PROSITE" id="PS50089">
    <property type="entry name" value="ZF_RING_2"/>
    <property type="match status" value="1"/>
</dbReference>
<feature type="region of interest" description="Disordered" evidence="2">
    <location>
        <begin position="1"/>
        <end position="161"/>
    </location>
</feature>
<gene>
    <name evidence="4" type="ORF">CTA1_12387</name>
</gene>
<reference evidence="4 5" key="1">
    <citation type="journal article" date="2019" name="PLoS ONE">
        <title>Comparative genome analysis indicates high evolutionary potential of pathogenicity genes in Colletotrichum tanaceti.</title>
        <authorList>
            <person name="Lelwala R.V."/>
            <person name="Korhonen P.K."/>
            <person name="Young N.D."/>
            <person name="Scott J.B."/>
            <person name="Ades P.A."/>
            <person name="Gasser R.B."/>
            <person name="Taylor P.W.J."/>
        </authorList>
    </citation>
    <scope>NUCLEOTIDE SEQUENCE [LARGE SCALE GENOMIC DNA]</scope>
    <source>
        <strain evidence="4">BRIP57314</strain>
    </source>
</reference>
<evidence type="ECO:0000313" key="4">
    <source>
        <dbReference type="EMBL" id="TKW53508.1"/>
    </source>
</evidence>
<keyword evidence="1" id="KW-0479">Metal-binding</keyword>
<feature type="compositionally biased region" description="Basic and acidic residues" evidence="2">
    <location>
        <begin position="124"/>
        <end position="135"/>
    </location>
</feature>
<dbReference type="AlphaFoldDB" id="A0A4U6XCN8"/>
<dbReference type="InterPro" id="IPR001841">
    <property type="entry name" value="Znf_RING"/>
</dbReference>
<dbReference type="OrthoDB" id="4849301at2759"/>
<feature type="compositionally biased region" description="Acidic residues" evidence="2">
    <location>
        <begin position="91"/>
        <end position="111"/>
    </location>
</feature>
<evidence type="ECO:0000313" key="5">
    <source>
        <dbReference type="Proteomes" id="UP000310108"/>
    </source>
</evidence>
<organism evidence="4 5">
    <name type="scientific">Colletotrichum tanaceti</name>
    <dbReference type="NCBI Taxonomy" id="1306861"/>
    <lineage>
        <taxon>Eukaryota</taxon>
        <taxon>Fungi</taxon>
        <taxon>Dikarya</taxon>
        <taxon>Ascomycota</taxon>
        <taxon>Pezizomycotina</taxon>
        <taxon>Sordariomycetes</taxon>
        <taxon>Hypocreomycetidae</taxon>
        <taxon>Glomerellales</taxon>
        <taxon>Glomerellaceae</taxon>
        <taxon>Colletotrichum</taxon>
        <taxon>Colletotrichum destructivum species complex</taxon>
    </lineage>
</organism>
<dbReference type="EMBL" id="PJEX01000183">
    <property type="protein sequence ID" value="TKW53508.1"/>
    <property type="molecule type" value="Genomic_DNA"/>
</dbReference>
<dbReference type="Gene3D" id="3.30.40.10">
    <property type="entry name" value="Zinc/RING finger domain, C3HC4 (zinc finger)"/>
    <property type="match status" value="1"/>
</dbReference>
<protein>
    <recommendedName>
        <fullName evidence="3">RING-type domain-containing protein</fullName>
    </recommendedName>
</protein>
<keyword evidence="1" id="KW-0862">Zinc</keyword>
<feature type="domain" description="RING-type" evidence="3">
    <location>
        <begin position="188"/>
        <end position="252"/>
    </location>
</feature>
<dbReference type="STRING" id="1306861.A0A4U6XCN8"/>
<dbReference type="SUPFAM" id="SSF57850">
    <property type="entry name" value="RING/U-box"/>
    <property type="match status" value="1"/>
</dbReference>
<evidence type="ECO:0000256" key="1">
    <source>
        <dbReference type="PROSITE-ProRule" id="PRU00175"/>
    </source>
</evidence>
<keyword evidence="5" id="KW-1185">Reference proteome</keyword>
<keyword evidence="1" id="KW-0863">Zinc-finger</keyword>
<feature type="region of interest" description="Disordered" evidence="2">
    <location>
        <begin position="401"/>
        <end position="426"/>
    </location>
</feature>
<evidence type="ECO:0000256" key="2">
    <source>
        <dbReference type="SAM" id="MobiDB-lite"/>
    </source>
</evidence>
<comment type="caution">
    <text evidence="4">The sequence shown here is derived from an EMBL/GenBank/DDBJ whole genome shotgun (WGS) entry which is preliminary data.</text>
</comment>
<dbReference type="InterPro" id="IPR013083">
    <property type="entry name" value="Znf_RING/FYVE/PHD"/>
</dbReference>